<gene>
    <name evidence="1" type="ORF">TorRG33x02_138150</name>
</gene>
<evidence type="ECO:0000313" key="1">
    <source>
        <dbReference type="EMBL" id="PON90346.1"/>
    </source>
</evidence>
<accession>A0A2P5EXT2</accession>
<dbReference type="OrthoDB" id="941624at2759"/>
<dbReference type="InParanoid" id="A0A2P5EXT2"/>
<proteinExistence type="predicted"/>
<dbReference type="Proteomes" id="UP000237000">
    <property type="component" value="Unassembled WGS sequence"/>
</dbReference>
<comment type="caution">
    <text evidence="1">The sequence shown here is derived from an EMBL/GenBank/DDBJ whole genome shotgun (WGS) entry which is preliminary data.</text>
</comment>
<name>A0A2P5EXT2_TREOI</name>
<protein>
    <submittedName>
        <fullName evidence="1">Uncharacterized protein</fullName>
    </submittedName>
</protein>
<dbReference type="AlphaFoldDB" id="A0A2P5EXT2"/>
<reference evidence="2" key="1">
    <citation type="submission" date="2016-06" db="EMBL/GenBank/DDBJ databases">
        <title>Parallel loss of symbiosis genes in relatives of nitrogen-fixing non-legume Parasponia.</title>
        <authorList>
            <person name="Van Velzen R."/>
            <person name="Holmer R."/>
            <person name="Bu F."/>
            <person name="Rutten L."/>
            <person name="Van Zeijl A."/>
            <person name="Liu W."/>
            <person name="Santuari L."/>
            <person name="Cao Q."/>
            <person name="Sharma T."/>
            <person name="Shen D."/>
            <person name="Roswanjaya Y."/>
            <person name="Wardhani T."/>
            <person name="Kalhor M.S."/>
            <person name="Jansen J."/>
            <person name="Van den Hoogen J."/>
            <person name="Gungor B."/>
            <person name="Hartog M."/>
            <person name="Hontelez J."/>
            <person name="Verver J."/>
            <person name="Yang W.-C."/>
            <person name="Schijlen E."/>
            <person name="Repin R."/>
            <person name="Schilthuizen M."/>
            <person name="Schranz E."/>
            <person name="Heidstra R."/>
            <person name="Miyata K."/>
            <person name="Fedorova E."/>
            <person name="Kohlen W."/>
            <person name="Bisseling T."/>
            <person name="Smit S."/>
            <person name="Geurts R."/>
        </authorList>
    </citation>
    <scope>NUCLEOTIDE SEQUENCE [LARGE SCALE GENOMIC DNA]</scope>
    <source>
        <strain evidence="2">cv. RG33-2</strain>
    </source>
</reference>
<evidence type="ECO:0000313" key="2">
    <source>
        <dbReference type="Proteomes" id="UP000237000"/>
    </source>
</evidence>
<dbReference type="EMBL" id="JXTC01000084">
    <property type="protein sequence ID" value="PON90346.1"/>
    <property type="molecule type" value="Genomic_DNA"/>
</dbReference>
<sequence>MVSTYSIRFYAAKANLSVLCVEAKGRPWIGLASVILEALRFICKDFWLFKK</sequence>
<organism evidence="1 2">
    <name type="scientific">Trema orientale</name>
    <name type="common">Charcoal tree</name>
    <name type="synonym">Celtis orientalis</name>
    <dbReference type="NCBI Taxonomy" id="63057"/>
    <lineage>
        <taxon>Eukaryota</taxon>
        <taxon>Viridiplantae</taxon>
        <taxon>Streptophyta</taxon>
        <taxon>Embryophyta</taxon>
        <taxon>Tracheophyta</taxon>
        <taxon>Spermatophyta</taxon>
        <taxon>Magnoliopsida</taxon>
        <taxon>eudicotyledons</taxon>
        <taxon>Gunneridae</taxon>
        <taxon>Pentapetalae</taxon>
        <taxon>rosids</taxon>
        <taxon>fabids</taxon>
        <taxon>Rosales</taxon>
        <taxon>Cannabaceae</taxon>
        <taxon>Trema</taxon>
    </lineage>
</organism>
<keyword evidence="2" id="KW-1185">Reference proteome</keyword>